<dbReference type="KEGG" id="gaw:V144x_29990"/>
<dbReference type="Proteomes" id="UP000318704">
    <property type="component" value="Chromosome"/>
</dbReference>
<dbReference type="EMBL" id="CP037920">
    <property type="protein sequence ID" value="QDT97524.1"/>
    <property type="molecule type" value="Genomic_DNA"/>
</dbReference>
<dbReference type="AlphaFoldDB" id="A0A517VWZ8"/>
<proteinExistence type="predicted"/>
<accession>A0A517VWZ8</accession>
<dbReference type="PROSITE" id="PS51257">
    <property type="entry name" value="PROKAR_LIPOPROTEIN"/>
    <property type="match status" value="1"/>
</dbReference>
<sequence length="156" mass="16997">MYLSRLVIPSLLIVLIGFTFSACSSKTDYGPMGSVNGKLTLDGKTIDEGTQLLFMKMDAGYAAFGETDADGNYSITWARDGERKSELPLGSYKVLIQPPTVGKNTEEMSAEEMLEGGDAAPAKPKFPVKYQQHSTSGLEYTIKEGENKIDIDLKSK</sequence>
<gene>
    <name evidence="1" type="ORF">V144x_29990</name>
</gene>
<evidence type="ECO:0000313" key="2">
    <source>
        <dbReference type="Proteomes" id="UP000318704"/>
    </source>
</evidence>
<organism evidence="1 2">
    <name type="scientific">Gimesia aquarii</name>
    <dbReference type="NCBI Taxonomy" id="2527964"/>
    <lineage>
        <taxon>Bacteria</taxon>
        <taxon>Pseudomonadati</taxon>
        <taxon>Planctomycetota</taxon>
        <taxon>Planctomycetia</taxon>
        <taxon>Planctomycetales</taxon>
        <taxon>Planctomycetaceae</taxon>
        <taxon>Gimesia</taxon>
    </lineage>
</organism>
<evidence type="ECO:0000313" key="1">
    <source>
        <dbReference type="EMBL" id="QDT97524.1"/>
    </source>
</evidence>
<name>A0A517VWZ8_9PLAN</name>
<dbReference type="RefSeq" id="WP_144985866.1">
    <property type="nucleotide sequence ID" value="NZ_CP037920.1"/>
</dbReference>
<reference evidence="1 2" key="1">
    <citation type="submission" date="2019-03" db="EMBL/GenBank/DDBJ databases">
        <title>Deep-cultivation of Planctomycetes and their phenomic and genomic characterization uncovers novel biology.</title>
        <authorList>
            <person name="Wiegand S."/>
            <person name="Jogler M."/>
            <person name="Boedeker C."/>
            <person name="Pinto D."/>
            <person name="Vollmers J."/>
            <person name="Rivas-Marin E."/>
            <person name="Kohn T."/>
            <person name="Peeters S.H."/>
            <person name="Heuer A."/>
            <person name="Rast P."/>
            <person name="Oberbeckmann S."/>
            <person name="Bunk B."/>
            <person name="Jeske O."/>
            <person name="Meyerdierks A."/>
            <person name="Storesund J.E."/>
            <person name="Kallscheuer N."/>
            <person name="Luecker S."/>
            <person name="Lage O.M."/>
            <person name="Pohl T."/>
            <person name="Merkel B.J."/>
            <person name="Hornburger P."/>
            <person name="Mueller R.-W."/>
            <person name="Bruemmer F."/>
            <person name="Labrenz M."/>
            <person name="Spormann A.M."/>
            <person name="Op den Camp H."/>
            <person name="Overmann J."/>
            <person name="Amann R."/>
            <person name="Jetten M.S.M."/>
            <person name="Mascher T."/>
            <person name="Medema M.H."/>
            <person name="Devos D.P."/>
            <person name="Kaster A.-K."/>
            <person name="Ovreas L."/>
            <person name="Rohde M."/>
            <person name="Galperin M.Y."/>
            <person name="Jogler C."/>
        </authorList>
    </citation>
    <scope>NUCLEOTIDE SEQUENCE [LARGE SCALE GENOMIC DNA]</scope>
    <source>
        <strain evidence="1 2">V144</strain>
    </source>
</reference>
<protein>
    <recommendedName>
        <fullName evidence="3">Carboxypeptidase regulatory-like domain-containing protein</fullName>
    </recommendedName>
</protein>
<evidence type="ECO:0008006" key="3">
    <source>
        <dbReference type="Google" id="ProtNLM"/>
    </source>
</evidence>